<name>A0A401Q158_SCYTO</name>
<feature type="non-terminal residue" evidence="1">
    <location>
        <position position="1"/>
    </location>
</feature>
<dbReference type="Proteomes" id="UP000288216">
    <property type="component" value="Unassembled WGS sequence"/>
</dbReference>
<dbReference type="EMBL" id="BFAA01013279">
    <property type="protein sequence ID" value="GCB79137.1"/>
    <property type="molecule type" value="Genomic_DNA"/>
</dbReference>
<organism evidence="1 2">
    <name type="scientific">Scyliorhinus torazame</name>
    <name type="common">Cloudy catshark</name>
    <name type="synonym">Catulus torazame</name>
    <dbReference type="NCBI Taxonomy" id="75743"/>
    <lineage>
        <taxon>Eukaryota</taxon>
        <taxon>Metazoa</taxon>
        <taxon>Chordata</taxon>
        <taxon>Craniata</taxon>
        <taxon>Vertebrata</taxon>
        <taxon>Chondrichthyes</taxon>
        <taxon>Elasmobranchii</taxon>
        <taxon>Galeomorphii</taxon>
        <taxon>Galeoidea</taxon>
        <taxon>Carcharhiniformes</taxon>
        <taxon>Scyliorhinidae</taxon>
        <taxon>Scyliorhinus</taxon>
    </lineage>
</organism>
<protein>
    <submittedName>
        <fullName evidence="1">Uncharacterized protein</fullName>
    </submittedName>
</protein>
<gene>
    <name evidence="1" type="ORF">scyTo_0018707</name>
</gene>
<accession>A0A401Q158</accession>
<comment type="caution">
    <text evidence="1">The sequence shown here is derived from an EMBL/GenBank/DDBJ whole genome shotgun (WGS) entry which is preliminary data.</text>
</comment>
<reference evidence="1 2" key="1">
    <citation type="journal article" date="2018" name="Nat. Ecol. Evol.">
        <title>Shark genomes provide insights into elasmobranch evolution and the origin of vertebrates.</title>
        <authorList>
            <person name="Hara Y"/>
            <person name="Yamaguchi K"/>
            <person name="Onimaru K"/>
            <person name="Kadota M"/>
            <person name="Koyanagi M"/>
            <person name="Keeley SD"/>
            <person name="Tatsumi K"/>
            <person name="Tanaka K"/>
            <person name="Motone F"/>
            <person name="Kageyama Y"/>
            <person name="Nozu R"/>
            <person name="Adachi N"/>
            <person name="Nishimura O"/>
            <person name="Nakagawa R"/>
            <person name="Tanegashima C"/>
            <person name="Kiyatake I"/>
            <person name="Matsumoto R"/>
            <person name="Murakumo K"/>
            <person name="Nishida K"/>
            <person name="Terakita A"/>
            <person name="Kuratani S"/>
            <person name="Sato K"/>
            <person name="Hyodo S Kuraku.S."/>
        </authorList>
    </citation>
    <scope>NUCLEOTIDE SEQUENCE [LARGE SCALE GENOMIC DNA]</scope>
</reference>
<sequence length="65" mass="7741">RRLFYFKRKVNRILELIVEDNNGCLVGNMVACPHKCTSECNKIHQHHYRCICIIKLSRIIWRSGI</sequence>
<evidence type="ECO:0000313" key="2">
    <source>
        <dbReference type="Proteomes" id="UP000288216"/>
    </source>
</evidence>
<keyword evidence="2" id="KW-1185">Reference proteome</keyword>
<proteinExistence type="predicted"/>
<dbReference type="AlphaFoldDB" id="A0A401Q158"/>
<evidence type="ECO:0000313" key="1">
    <source>
        <dbReference type="EMBL" id="GCB79137.1"/>
    </source>
</evidence>